<feature type="compositionally biased region" description="Basic and acidic residues" evidence="1">
    <location>
        <begin position="229"/>
        <end position="241"/>
    </location>
</feature>
<feature type="compositionally biased region" description="Polar residues" evidence="1">
    <location>
        <begin position="514"/>
        <end position="525"/>
    </location>
</feature>
<dbReference type="InterPro" id="IPR038988">
    <property type="entry name" value="Sas4"/>
</dbReference>
<feature type="region of interest" description="Disordered" evidence="1">
    <location>
        <begin position="446"/>
        <end position="483"/>
    </location>
</feature>
<dbReference type="OrthoDB" id="1938992at2759"/>
<evidence type="ECO:0000256" key="1">
    <source>
        <dbReference type="SAM" id="MobiDB-lite"/>
    </source>
</evidence>
<feature type="region of interest" description="Disordered" evidence="1">
    <location>
        <begin position="655"/>
        <end position="674"/>
    </location>
</feature>
<feature type="compositionally biased region" description="Low complexity" evidence="1">
    <location>
        <begin position="1"/>
        <end position="13"/>
    </location>
</feature>
<feature type="compositionally biased region" description="Low complexity" evidence="1">
    <location>
        <begin position="25"/>
        <end position="40"/>
    </location>
</feature>
<feature type="compositionally biased region" description="Basic residues" evidence="1">
    <location>
        <begin position="658"/>
        <end position="668"/>
    </location>
</feature>
<comment type="caution">
    <text evidence="3">The sequence shown here is derived from an EMBL/GenBank/DDBJ whole genome shotgun (WGS) entry which is preliminary data.</text>
</comment>
<accession>A0A9P4LY27</accession>
<dbReference type="PANTHER" id="PTHR38422:SF1">
    <property type="entry name" value="SOMETHING ABOUT SILENCING PROTEIN 4"/>
    <property type="match status" value="1"/>
</dbReference>
<organism evidence="3 4">
    <name type="scientific">Saccharata proteae CBS 121410</name>
    <dbReference type="NCBI Taxonomy" id="1314787"/>
    <lineage>
        <taxon>Eukaryota</taxon>
        <taxon>Fungi</taxon>
        <taxon>Dikarya</taxon>
        <taxon>Ascomycota</taxon>
        <taxon>Pezizomycotina</taxon>
        <taxon>Dothideomycetes</taxon>
        <taxon>Dothideomycetes incertae sedis</taxon>
        <taxon>Botryosphaeriales</taxon>
        <taxon>Saccharataceae</taxon>
        <taxon>Saccharata</taxon>
    </lineage>
</organism>
<dbReference type="Pfam" id="PF15460">
    <property type="entry name" value="SAS4"/>
    <property type="match status" value="1"/>
</dbReference>
<evidence type="ECO:0000259" key="2">
    <source>
        <dbReference type="Pfam" id="PF15460"/>
    </source>
</evidence>
<dbReference type="PANTHER" id="PTHR38422">
    <property type="entry name" value="SOMETHING ABOUT SILENCING PROTEIN 4"/>
    <property type="match status" value="1"/>
</dbReference>
<feature type="compositionally biased region" description="Low complexity" evidence="1">
    <location>
        <begin position="214"/>
        <end position="227"/>
    </location>
</feature>
<gene>
    <name evidence="3" type="ORF">K490DRAFT_65025</name>
</gene>
<feature type="compositionally biased region" description="Low complexity" evidence="1">
    <location>
        <begin position="606"/>
        <end position="620"/>
    </location>
</feature>
<dbReference type="AlphaFoldDB" id="A0A9P4LY27"/>
<evidence type="ECO:0000313" key="3">
    <source>
        <dbReference type="EMBL" id="KAF2088349.1"/>
    </source>
</evidence>
<sequence>MVSSSRPLPRSSSGRFTRRPQNKKTQQSATATTATDGSTTTRERSQQRLHAPPPPGQHTLDHYLLSHHNHAKTARNAPIAQSQDALTSPTATTGAPPPPTSNTATEAQQQQPPQKQRLKLLGPSTANRGTVAAEDSSAVSSTLSSSSSRKKGAAARGSSTAQPKPPTKITVTHPHGGGLVQTVNGVRTELGEGREGNATTMAARGKGEEDARLAVPGGDAGAGAASAQKTDKRSLRSQDGGSRLKSDLAIYFPNYDEVISGVPKKPDFLDIDAPIYIADEPVATPPRPPPSATTTIASPTSSKRRRLSSASKPTHALPNGHHTITTNNTTHPPTPTPLDLTTLIPTTDPTADPLPDAHFFAPHRRAERKEKQLRNIEKERAMHEKVQLERLLDGLLGHDWLRVMGITGVTDSEKREWGPRREYFVKEVRALVDKFRVWKEEEKRLREGRGRAAAAAREEADSASPAPEGEEGEGDDDHTPPSEDVDAWAARQLRLEAEHSASSASRKRKRKPGTTATPSQLQQHQHLLYRPPSPEKPFTSFYAKKPHLRAAAVAGGRWRTATGLDRQGGDTEVKEEGGVGDGPAGDGPAAGGPEAGGPAAGGPAAGGATAPGAGIVTGTIESLRSRTAPTAFGHPVPDGKTVEFKLPPEYLTADALRAHARKRRRLRRETKPGR</sequence>
<dbReference type="GO" id="GO:0033255">
    <property type="term" value="C:SAS acetyltransferase complex"/>
    <property type="evidence" value="ECO:0007669"/>
    <property type="project" value="InterPro"/>
</dbReference>
<keyword evidence="4" id="KW-1185">Reference proteome</keyword>
<feature type="compositionally biased region" description="Basic and acidic residues" evidence="1">
    <location>
        <begin position="567"/>
        <end position="577"/>
    </location>
</feature>
<dbReference type="Proteomes" id="UP000799776">
    <property type="component" value="Unassembled WGS sequence"/>
</dbReference>
<feature type="region of interest" description="Disordered" evidence="1">
    <location>
        <begin position="553"/>
        <end position="643"/>
    </location>
</feature>
<feature type="compositionally biased region" description="Gly residues" evidence="1">
    <location>
        <begin position="579"/>
        <end position="605"/>
    </location>
</feature>
<dbReference type="InterPro" id="IPR029184">
    <property type="entry name" value="Sas4_dom"/>
</dbReference>
<feature type="region of interest" description="Disordered" evidence="1">
    <location>
        <begin position="497"/>
        <end position="540"/>
    </location>
</feature>
<evidence type="ECO:0000313" key="4">
    <source>
        <dbReference type="Proteomes" id="UP000799776"/>
    </source>
</evidence>
<feature type="compositionally biased region" description="Low complexity" evidence="1">
    <location>
        <begin position="85"/>
        <end position="94"/>
    </location>
</feature>
<feature type="compositionally biased region" description="Basic and acidic residues" evidence="1">
    <location>
        <begin position="446"/>
        <end position="460"/>
    </location>
</feature>
<feature type="compositionally biased region" description="Low complexity" evidence="1">
    <location>
        <begin position="292"/>
        <end position="301"/>
    </location>
</feature>
<feature type="region of interest" description="Disordered" evidence="1">
    <location>
        <begin position="193"/>
        <end position="241"/>
    </location>
</feature>
<feature type="region of interest" description="Disordered" evidence="1">
    <location>
        <begin position="1"/>
        <end position="180"/>
    </location>
</feature>
<name>A0A9P4LY27_9PEZI</name>
<feature type="compositionally biased region" description="Low complexity" evidence="1">
    <location>
        <begin position="101"/>
        <end position="121"/>
    </location>
</feature>
<feature type="region of interest" description="Disordered" evidence="1">
    <location>
        <begin position="280"/>
        <end position="336"/>
    </location>
</feature>
<protein>
    <recommendedName>
        <fullName evidence="2">Something about silencing protein 4 domain-containing protein</fullName>
    </recommendedName>
</protein>
<proteinExistence type="predicted"/>
<feature type="domain" description="Something about silencing protein 4" evidence="2">
    <location>
        <begin position="352"/>
        <end position="446"/>
    </location>
</feature>
<dbReference type="GO" id="GO:0004402">
    <property type="term" value="F:histone acetyltransferase activity"/>
    <property type="evidence" value="ECO:0007669"/>
    <property type="project" value="TreeGrafter"/>
</dbReference>
<reference evidence="3" key="1">
    <citation type="journal article" date="2020" name="Stud. Mycol.">
        <title>101 Dothideomycetes genomes: a test case for predicting lifestyles and emergence of pathogens.</title>
        <authorList>
            <person name="Haridas S."/>
            <person name="Albert R."/>
            <person name="Binder M."/>
            <person name="Bloem J."/>
            <person name="Labutti K."/>
            <person name="Salamov A."/>
            <person name="Andreopoulos B."/>
            <person name="Baker S."/>
            <person name="Barry K."/>
            <person name="Bills G."/>
            <person name="Bluhm B."/>
            <person name="Cannon C."/>
            <person name="Castanera R."/>
            <person name="Culley D."/>
            <person name="Daum C."/>
            <person name="Ezra D."/>
            <person name="Gonzalez J."/>
            <person name="Henrissat B."/>
            <person name="Kuo A."/>
            <person name="Liang C."/>
            <person name="Lipzen A."/>
            <person name="Lutzoni F."/>
            <person name="Magnuson J."/>
            <person name="Mondo S."/>
            <person name="Nolan M."/>
            <person name="Ohm R."/>
            <person name="Pangilinan J."/>
            <person name="Park H.-J."/>
            <person name="Ramirez L."/>
            <person name="Alfaro M."/>
            <person name="Sun H."/>
            <person name="Tritt A."/>
            <person name="Yoshinaga Y."/>
            <person name="Zwiers L.-H."/>
            <person name="Turgeon B."/>
            <person name="Goodwin S."/>
            <person name="Spatafora J."/>
            <person name="Crous P."/>
            <person name="Grigoriev I."/>
        </authorList>
    </citation>
    <scope>NUCLEOTIDE SEQUENCE</scope>
    <source>
        <strain evidence="3">CBS 121410</strain>
    </source>
</reference>
<feature type="compositionally biased region" description="Low complexity" evidence="1">
    <location>
        <begin position="136"/>
        <end position="147"/>
    </location>
</feature>
<feature type="compositionally biased region" description="Low complexity" evidence="1">
    <location>
        <begin position="321"/>
        <end position="336"/>
    </location>
</feature>
<dbReference type="EMBL" id="ML978717">
    <property type="protein sequence ID" value="KAF2088349.1"/>
    <property type="molecule type" value="Genomic_DNA"/>
</dbReference>